<dbReference type="InterPro" id="IPR001647">
    <property type="entry name" value="HTH_TetR"/>
</dbReference>
<reference evidence="6" key="1">
    <citation type="submission" date="2020-10" db="EMBL/GenBank/DDBJ databases">
        <authorList>
            <person name="Lu T."/>
            <person name="Wang Q."/>
            <person name="Han X."/>
        </authorList>
    </citation>
    <scope>NUCLEOTIDE SEQUENCE</scope>
    <source>
        <strain evidence="6">WQ 366</strain>
    </source>
</reference>
<comment type="caution">
    <text evidence="6">The sequence shown here is derived from an EMBL/GenBank/DDBJ whole genome shotgun (WGS) entry which is preliminary data.</text>
</comment>
<gene>
    <name evidence="6" type="ORF">IPZ78_00850</name>
</gene>
<dbReference type="Pfam" id="PF13305">
    <property type="entry name" value="TetR_C_33"/>
    <property type="match status" value="1"/>
</dbReference>
<keyword evidence="1" id="KW-0805">Transcription regulation</keyword>
<dbReference type="PRINTS" id="PR00455">
    <property type="entry name" value="HTHTETR"/>
</dbReference>
<name>A0ABS7Z279_9SPHI</name>
<evidence type="ECO:0000256" key="4">
    <source>
        <dbReference type="PROSITE-ProRule" id="PRU00335"/>
    </source>
</evidence>
<dbReference type="PROSITE" id="PS50977">
    <property type="entry name" value="HTH_TETR_2"/>
    <property type="match status" value="1"/>
</dbReference>
<dbReference type="Pfam" id="PF00440">
    <property type="entry name" value="TetR_N"/>
    <property type="match status" value="1"/>
</dbReference>
<accession>A0ABS7Z279</accession>
<dbReference type="SUPFAM" id="SSF46689">
    <property type="entry name" value="Homeodomain-like"/>
    <property type="match status" value="1"/>
</dbReference>
<dbReference type="Proteomes" id="UP001165302">
    <property type="component" value="Unassembled WGS sequence"/>
</dbReference>
<feature type="DNA-binding region" description="H-T-H motif" evidence="4">
    <location>
        <begin position="33"/>
        <end position="52"/>
    </location>
</feature>
<dbReference type="EMBL" id="JADEYP010000001">
    <property type="protein sequence ID" value="MCA5003692.1"/>
    <property type="molecule type" value="Genomic_DNA"/>
</dbReference>
<keyword evidence="3" id="KW-0804">Transcription</keyword>
<dbReference type="InterPro" id="IPR025996">
    <property type="entry name" value="MT1864/Rv1816-like_C"/>
</dbReference>
<protein>
    <submittedName>
        <fullName evidence="6">TetR/AcrR family transcriptional regulator</fullName>
    </submittedName>
</protein>
<feature type="domain" description="HTH tetR-type" evidence="5">
    <location>
        <begin position="10"/>
        <end position="70"/>
    </location>
</feature>
<evidence type="ECO:0000313" key="6">
    <source>
        <dbReference type="EMBL" id="MCA5003692.1"/>
    </source>
</evidence>
<evidence type="ECO:0000259" key="5">
    <source>
        <dbReference type="PROSITE" id="PS50977"/>
    </source>
</evidence>
<dbReference type="InterPro" id="IPR009057">
    <property type="entry name" value="Homeodomain-like_sf"/>
</dbReference>
<evidence type="ECO:0000256" key="2">
    <source>
        <dbReference type="ARBA" id="ARBA00023125"/>
    </source>
</evidence>
<sequence length="199" mass="23016">MISRREKEIQELRQAIIDQSWKIIQEEGWQSLSIRKIADAINYSVPVIYKHFENKEAIVEYFSKEGFKKLAVSLHIAQINALSNTEQVEEIALAYWKFASENTQYYRIMFGLGIPACETINSNDEMKASSSLMLDAINNVLKQYENEQVDRHLKLKTFWSMLHGFIAIDLLSNHEITQSPPPTVIDAVDGFIYTLKKKK</sequence>
<dbReference type="InterPro" id="IPR050624">
    <property type="entry name" value="HTH-type_Tx_Regulator"/>
</dbReference>
<dbReference type="PANTHER" id="PTHR43479">
    <property type="entry name" value="ACREF/ENVCD OPERON REPRESSOR-RELATED"/>
    <property type="match status" value="1"/>
</dbReference>
<dbReference type="RefSeq" id="WP_225551026.1">
    <property type="nucleotide sequence ID" value="NZ_JADEYP010000001.1"/>
</dbReference>
<keyword evidence="2 4" id="KW-0238">DNA-binding</keyword>
<dbReference type="InterPro" id="IPR036271">
    <property type="entry name" value="Tet_transcr_reg_TetR-rel_C_sf"/>
</dbReference>
<dbReference type="PANTHER" id="PTHR43479:SF11">
    <property type="entry name" value="ACREF_ENVCD OPERON REPRESSOR-RELATED"/>
    <property type="match status" value="1"/>
</dbReference>
<dbReference type="Gene3D" id="1.10.357.10">
    <property type="entry name" value="Tetracycline Repressor, domain 2"/>
    <property type="match status" value="1"/>
</dbReference>
<evidence type="ECO:0000313" key="7">
    <source>
        <dbReference type="Proteomes" id="UP001165302"/>
    </source>
</evidence>
<proteinExistence type="predicted"/>
<keyword evidence="7" id="KW-1185">Reference proteome</keyword>
<evidence type="ECO:0000256" key="1">
    <source>
        <dbReference type="ARBA" id="ARBA00023015"/>
    </source>
</evidence>
<evidence type="ECO:0000256" key="3">
    <source>
        <dbReference type="ARBA" id="ARBA00023163"/>
    </source>
</evidence>
<dbReference type="SUPFAM" id="SSF48498">
    <property type="entry name" value="Tetracyclin repressor-like, C-terminal domain"/>
    <property type="match status" value="1"/>
</dbReference>
<organism evidence="6 7">
    <name type="scientific">Sphingobacterium bovistauri</name>
    <dbReference type="NCBI Taxonomy" id="2781959"/>
    <lineage>
        <taxon>Bacteria</taxon>
        <taxon>Pseudomonadati</taxon>
        <taxon>Bacteroidota</taxon>
        <taxon>Sphingobacteriia</taxon>
        <taxon>Sphingobacteriales</taxon>
        <taxon>Sphingobacteriaceae</taxon>
        <taxon>Sphingobacterium</taxon>
    </lineage>
</organism>